<gene>
    <name evidence="1" type="ORF">PBLR_13056</name>
</gene>
<evidence type="ECO:0000313" key="2">
    <source>
        <dbReference type="Proteomes" id="UP000304148"/>
    </source>
</evidence>
<name>A0A383RDT0_PAEAL</name>
<dbReference type="Proteomes" id="UP000304148">
    <property type="component" value="Chromosome"/>
</dbReference>
<dbReference type="AlphaFoldDB" id="A0A383RDT0"/>
<organism evidence="1 2">
    <name type="scientific">Paenibacillus alvei</name>
    <name type="common">Bacillus alvei</name>
    <dbReference type="NCBI Taxonomy" id="44250"/>
    <lineage>
        <taxon>Bacteria</taxon>
        <taxon>Bacillati</taxon>
        <taxon>Bacillota</taxon>
        <taxon>Bacilli</taxon>
        <taxon>Bacillales</taxon>
        <taxon>Paenibacillaceae</taxon>
        <taxon>Paenibacillus</taxon>
    </lineage>
</organism>
<accession>A0A383RDT0</accession>
<sequence>MSKQWWDEQRISVDHGGYCEWFEENTLPSVTIYRESYEVIEDEYYASMFTEEITVTAKPKWYGRA</sequence>
<dbReference type="RefSeq" id="WP_138186505.1">
    <property type="nucleotide sequence ID" value="NZ_LS992241.1"/>
</dbReference>
<protein>
    <submittedName>
        <fullName evidence="1">Uncharacterized protein</fullName>
    </submittedName>
</protein>
<dbReference type="EMBL" id="LS992241">
    <property type="protein sequence ID" value="SYX84634.1"/>
    <property type="molecule type" value="Genomic_DNA"/>
</dbReference>
<proteinExistence type="predicted"/>
<evidence type="ECO:0000313" key="1">
    <source>
        <dbReference type="EMBL" id="SYX84634.1"/>
    </source>
</evidence>
<reference evidence="2" key="1">
    <citation type="submission" date="2018-08" db="EMBL/GenBank/DDBJ databases">
        <authorList>
            <person name="Chevrot R."/>
        </authorList>
    </citation>
    <scope>NUCLEOTIDE SEQUENCE [LARGE SCALE GENOMIC DNA]</scope>
</reference>